<dbReference type="PANTHER" id="PTHR30503">
    <property type="entry name" value="INNER MEMBRANE PROTEIN YEDI"/>
    <property type="match status" value="1"/>
</dbReference>
<dbReference type="Proteomes" id="UP000260351">
    <property type="component" value="Unassembled WGS sequence"/>
</dbReference>
<keyword evidence="1" id="KW-0472">Membrane</keyword>
<dbReference type="PANTHER" id="PTHR30503:SF3">
    <property type="entry name" value="INNER MEMBRANE PROTEIN YEDI"/>
    <property type="match status" value="1"/>
</dbReference>
<reference evidence="2 3" key="1">
    <citation type="submission" date="2018-08" db="EMBL/GenBank/DDBJ databases">
        <title>Wenzhouxiangella salilacus sp. nov., a novel bacterium isolated from a saline lake in Xinjiang Province, China.</title>
        <authorList>
            <person name="Han S."/>
        </authorList>
    </citation>
    <scope>NUCLEOTIDE SEQUENCE [LARGE SCALE GENOMIC DNA]</scope>
    <source>
        <strain evidence="2 3">XDB06</strain>
    </source>
</reference>
<organism evidence="2 3">
    <name type="scientific">Wenzhouxiangella sediminis</name>
    <dbReference type="NCBI Taxonomy" id="1792836"/>
    <lineage>
        <taxon>Bacteria</taxon>
        <taxon>Pseudomonadati</taxon>
        <taxon>Pseudomonadota</taxon>
        <taxon>Gammaproteobacteria</taxon>
        <taxon>Chromatiales</taxon>
        <taxon>Wenzhouxiangellaceae</taxon>
        <taxon>Wenzhouxiangella</taxon>
    </lineage>
</organism>
<sequence>MAGASLLSLLDDIATLLDDVSVMTKVAAKKTATLVADDLAVNADQVTGISAKRELGVIWAVAKGAALNKVILIPAALLISAFIPWAIVPLLMLGGSFLCYEGAHKVHEKLFHRESDKREKEELKRAFRDPKVDLVAFEKKKIKGAIRTDFILSAEIIVIALGAVATATLGVQLGVLIAIGALVVVAVYGLVAGIVKIDDLGVKLSEHGGTVGRFGEWLIDASPLVMKGLGIVGTIAMFLVGGGIFSHNIPVIEHIFKGWAALTGPIETVTLLLLDGFLGVVIGAIILAVLSLGAMLIGRNKQSEAEH</sequence>
<dbReference type="EMBL" id="QUZK01000016">
    <property type="protein sequence ID" value="RFF31748.1"/>
    <property type="molecule type" value="Genomic_DNA"/>
</dbReference>
<keyword evidence="1" id="KW-1133">Transmembrane helix</keyword>
<dbReference type="PIRSF" id="PIRSF016660">
    <property type="entry name" value="YedI"/>
    <property type="match status" value="1"/>
</dbReference>
<dbReference type="GO" id="GO:0005886">
    <property type="term" value="C:plasma membrane"/>
    <property type="evidence" value="ECO:0007669"/>
    <property type="project" value="TreeGrafter"/>
</dbReference>
<evidence type="ECO:0000313" key="3">
    <source>
        <dbReference type="Proteomes" id="UP000260351"/>
    </source>
</evidence>
<keyword evidence="3" id="KW-1185">Reference proteome</keyword>
<evidence type="ECO:0000256" key="1">
    <source>
        <dbReference type="SAM" id="Phobius"/>
    </source>
</evidence>
<accession>A0A3E1KB71</accession>
<dbReference type="OrthoDB" id="9814178at2"/>
<gene>
    <name evidence="2" type="ORF">DZC52_03625</name>
</gene>
<dbReference type="InterPro" id="IPR008526">
    <property type="entry name" value="YedI"/>
</dbReference>
<evidence type="ECO:0000313" key="2">
    <source>
        <dbReference type="EMBL" id="RFF31748.1"/>
    </source>
</evidence>
<dbReference type="RefSeq" id="WP_116649760.1">
    <property type="nucleotide sequence ID" value="NZ_QUZK01000016.1"/>
</dbReference>
<feature type="transmembrane region" description="Helical" evidence="1">
    <location>
        <begin position="150"/>
        <end position="169"/>
    </location>
</feature>
<name>A0A3E1KB71_9GAMM</name>
<proteinExistence type="predicted"/>
<feature type="transmembrane region" description="Helical" evidence="1">
    <location>
        <begin position="228"/>
        <end position="249"/>
    </location>
</feature>
<feature type="transmembrane region" description="Helical" evidence="1">
    <location>
        <begin position="175"/>
        <end position="195"/>
    </location>
</feature>
<comment type="caution">
    <text evidence="2">The sequence shown here is derived from an EMBL/GenBank/DDBJ whole genome shotgun (WGS) entry which is preliminary data.</text>
</comment>
<protein>
    <submittedName>
        <fullName evidence="2">DUF808 domain-containing protein</fullName>
    </submittedName>
</protein>
<dbReference type="Pfam" id="PF05661">
    <property type="entry name" value="DUF808"/>
    <property type="match status" value="1"/>
</dbReference>
<dbReference type="AlphaFoldDB" id="A0A3E1KB71"/>
<feature type="transmembrane region" description="Helical" evidence="1">
    <location>
        <begin position="71"/>
        <end position="100"/>
    </location>
</feature>
<feature type="transmembrane region" description="Helical" evidence="1">
    <location>
        <begin position="269"/>
        <end position="297"/>
    </location>
</feature>
<keyword evidence="1" id="KW-0812">Transmembrane</keyword>